<feature type="non-terminal residue" evidence="2">
    <location>
        <position position="1"/>
    </location>
</feature>
<dbReference type="AlphaFoldDB" id="A0A164GWY1"/>
<evidence type="ECO:0000256" key="1">
    <source>
        <dbReference type="SAM" id="Coils"/>
    </source>
</evidence>
<dbReference type="OrthoDB" id="10432570at2759"/>
<feature type="coiled-coil region" evidence="1">
    <location>
        <begin position="97"/>
        <end position="131"/>
    </location>
</feature>
<evidence type="ECO:0000313" key="3">
    <source>
        <dbReference type="Proteomes" id="UP000076858"/>
    </source>
</evidence>
<dbReference type="EMBL" id="LRGB01013581">
    <property type="protein sequence ID" value="KZR99455.1"/>
    <property type="molecule type" value="Genomic_DNA"/>
</dbReference>
<feature type="non-terminal residue" evidence="2">
    <location>
        <position position="297"/>
    </location>
</feature>
<sequence>QVSLTKIPIENTKNQRPEALLGPSSGPIVYAKINRVIFGIAAAGVSALTFYHWYSTRKREVISSTDDENLNGRSSDYPHVLSVNNGEESSTSGNVHIGDLKDEIALLKEKASRLEKERNEFALQTQKLSEQLCQETAELEYLQAKSSYLQVEIDIKQRLFENDLDDLRSANRDALIAMHGHLSQQNLALELDNACLRCQNDLVSNDLVNVTAERDRAVVENAALAEEIGDVQSKWQAALTNVQDLQTAADCHESELLQIPAELVSSAARIAELESVNLCQSNELAEWEMIVQGQSRS</sequence>
<organism evidence="2 3">
    <name type="scientific">Daphnia magna</name>
    <dbReference type="NCBI Taxonomy" id="35525"/>
    <lineage>
        <taxon>Eukaryota</taxon>
        <taxon>Metazoa</taxon>
        <taxon>Ecdysozoa</taxon>
        <taxon>Arthropoda</taxon>
        <taxon>Crustacea</taxon>
        <taxon>Branchiopoda</taxon>
        <taxon>Diplostraca</taxon>
        <taxon>Cladocera</taxon>
        <taxon>Anomopoda</taxon>
        <taxon>Daphniidae</taxon>
        <taxon>Daphnia</taxon>
    </lineage>
</organism>
<keyword evidence="1" id="KW-0175">Coiled coil</keyword>
<keyword evidence="3" id="KW-1185">Reference proteome</keyword>
<evidence type="ECO:0000313" key="2">
    <source>
        <dbReference type="EMBL" id="KZR99455.1"/>
    </source>
</evidence>
<gene>
    <name evidence="2" type="ORF">APZ42_004662</name>
</gene>
<comment type="caution">
    <text evidence="2">The sequence shown here is derived from an EMBL/GenBank/DDBJ whole genome shotgun (WGS) entry which is preliminary data.</text>
</comment>
<accession>A0A164GWY1</accession>
<name>A0A164GWY1_9CRUS</name>
<protein>
    <submittedName>
        <fullName evidence="2">Uncharacterized protein</fullName>
    </submittedName>
</protein>
<dbReference type="Proteomes" id="UP000076858">
    <property type="component" value="Unassembled WGS sequence"/>
</dbReference>
<reference evidence="2 3" key="1">
    <citation type="submission" date="2016-03" db="EMBL/GenBank/DDBJ databases">
        <title>EvidentialGene: Evidence-directed Construction of Genes on Genomes.</title>
        <authorList>
            <person name="Gilbert D.G."/>
            <person name="Choi J.-H."/>
            <person name="Mockaitis K."/>
            <person name="Colbourne J."/>
            <person name="Pfrender M."/>
        </authorList>
    </citation>
    <scope>NUCLEOTIDE SEQUENCE [LARGE SCALE GENOMIC DNA]</scope>
    <source>
        <strain evidence="2 3">Xinb3</strain>
        <tissue evidence="2">Complete organism</tissue>
    </source>
</reference>
<proteinExistence type="predicted"/>